<dbReference type="Pfam" id="PF19743">
    <property type="entry name" value="ASTN1_2_fn3"/>
    <property type="match status" value="1"/>
</dbReference>
<organism evidence="2 3">
    <name type="scientific">Ophiophagus hannah</name>
    <name type="common">King cobra</name>
    <name type="synonym">Naja hannah</name>
    <dbReference type="NCBI Taxonomy" id="8665"/>
    <lineage>
        <taxon>Eukaryota</taxon>
        <taxon>Metazoa</taxon>
        <taxon>Chordata</taxon>
        <taxon>Craniata</taxon>
        <taxon>Vertebrata</taxon>
        <taxon>Euteleostomi</taxon>
        <taxon>Lepidosauria</taxon>
        <taxon>Squamata</taxon>
        <taxon>Bifurcata</taxon>
        <taxon>Unidentata</taxon>
        <taxon>Episquamata</taxon>
        <taxon>Toxicofera</taxon>
        <taxon>Serpentes</taxon>
        <taxon>Colubroidea</taxon>
        <taxon>Elapidae</taxon>
        <taxon>Elapinae</taxon>
        <taxon>Ophiophagus</taxon>
    </lineage>
</organism>
<dbReference type="GO" id="GO:0043533">
    <property type="term" value="F:inositol 1,3,4,5 tetrakisphosphate binding"/>
    <property type="evidence" value="ECO:0007669"/>
    <property type="project" value="TreeGrafter"/>
</dbReference>
<protein>
    <submittedName>
        <fullName evidence="2">Astrotactin-2</fullName>
    </submittedName>
</protein>
<dbReference type="GO" id="GO:0001764">
    <property type="term" value="P:neuron migration"/>
    <property type="evidence" value="ECO:0007669"/>
    <property type="project" value="InterPro"/>
</dbReference>
<dbReference type="Proteomes" id="UP000018936">
    <property type="component" value="Unassembled WGS sequence"/>
</dbReference>
<feature type="non-terminal residue" evidence="2">
    <location>
        <position position="1"/>
    </location>
</feature>
<evidence type="ECO:0000313" key="2">
    <source>
        <dbReference type="EMBL" id="ETE60203.1"/>
    </source>
</evidence>
<dbReference type="InterPro" id="IPR026995">
    <property type="entry name" value="Astrotactin"/>
</dbReference>
<comment type="caution">
    <text evidence="2">The sequence shown here is derived from an EMBL/GenBank/DDBJ whole genome shotgun (WGS) entry which is preliminary data.</text>
</comment>
<proteinExistence type="predicted"/>
<dbReference type="EMBL" id="AZIM01004864">
    <property type="protein sequence ID" value="ETE60203.1"/>
    <property type="molecule type" value="Genomic_DNA"/>
</dbReference>
<dbReference type="AlphaFoldDB" id="V8NEY8"/>
<gene>
    <name evidence="2" type="primary">Astn2</name>
    <name evidence="2" type="ORF">L345_14053</name>
</gene>
<dbReference type="OrthoDB" id="9011270at2759"/>
<feature type="domain" description="Astrotactin-1/2 Fn3" evidence="1">
    <location>
        <begin position="73"/>
        <end position="127"/>
    </location>
</feature>
<name>V8NEY8_OPHHA</name>
<reference evidence="2 3" key="1">
    <citation type="journal article" date="2013" name="Proc. Natl. Acad. Sci. U.S.A.">
        <title>The king cobra genome reveals dynamic gene evolution and adaptation in the snake venom system.</title>
        <authorList>
            <person name="Vonk F.J."/>
            <person name="Casewell N.R."/>
            <person name="Henkel C.V."/>
            <person name="Heimberg A.M."/>
            <person name="Jansen H.J."/>
            <person name="McCleary R.J."/>
            <person name="Kerkkamp H.M."/>
            <person name="Vos R.A."/>
            <person name="Guerreiro I."/>
            <person name="Calvete J.J."/>
            <person name="Wuster W."/>
            <person name="Woods A.E."/>
            <person name="Logan J.M."/>
            <person name="Harrison R.A."/>
            <person name="Castoe T.A."/>
            <person name="de Koning A.P."/>
            <person name="Pollock D.D."/>
            <person name="Yandell M."/>
            <person name="Calderon D."/>
            <person name="Renjifo C."/>
            <person name="Currier R.B."/>
            <person name="Salgado D."/>
            <person name="Pla D."/>
            <person name="Sanz L."/>
            <person name="Hyder A.S."/>
            <person name="Ribeiro J.M."/>
            <person name="Arntzen J.W."/>
            <person name="van den Thillart G.E."/>
            <person name="Boetzer M."/>
            <person name="Pirovano W."/>
            <person name="Dirks R.P."/>
            <person name="Spaink H.P."/>
            <person name="Duboule D."/>
            <person name="McGlinn E."/>
            <person name="Kini R.M."/>
            <person name="Richardson M.K."/>
        </authorList>
    </citation>
    <scope>NUCLEOTIDE SEQUENCE</scope>
    <source>
        <tissue evidence="2">Blood</tissue>
    </source>
</reference>
<dbReference type="PANTHER" id="PTHR16592">
    <property type="entry name" value="ASTROTACTIN-1-LIKE"/>
    <property type="match status" value="1"/>
</dbReference>
<sequence length="127" mass="14598">MTLNMIRLAYTTPFWSDSQRIRTHRLEFHHRAFKGALMSSYWCSGKGDVIEDWCRCDLNAFDENGLPSCSPLPQPVLRLSPNVEPSSTVVSLEWYDVQPAIGTKVSDYILHHKKVDEYTDTDLYTGE</sequence>
<dbReference type="GO" id="GO:0007158">
    <property type="term" value="P:neuron cell-cell adhesion"/>
    <property type="evidence" value="ECO:0007669"/>
    <property type="project" value="TreeGrafter"/>
</dbReference>
<dbReference type="InterPro" id="IPR045574">
    <property type="entry name" value="ASTN1_2_Fn3"/>
</dbReference>
<dbReference type="GO" id="GO:0016020">
    <property type="term" value="C:membrane"/>
    <property type="evidence" value="ECO:0007669"/>
    <property type="project" value="TreeGrafter"/>
</dbReference>
<dbReference type="GO" id="GO:0005768">
    <property type="term" value="C:endosome"/>
    <property type="evidence" value="ECO:0007669"/>
    <property type="project" value="TreeGrafter"/>
</dbReference>
<accession>V8NEY8</accession>
<keyword evidence="3" id="KW-1185">Reference proteome</keyword>
<evidence type="ECO:0000313" key="3">
    <source>
        <dbReference type="Proteomes" id="UP000018936"/>
    </source>
</evidence>
<evidence type="ECO:0000259" key="1">
    <source>
        <dbReference type="Pfam" id="PF19743"/>
    </source>
</evidence>
<dbReference type="PANTHER" id="PTHR16592:SF2">
    <property type="entry name" value="ASTROTACTIN-2"/>
    <property type="match status" value="1"/>
</dbReference>